<dbReference type="PRINTS" id="PR01790">
    <property type="entry name" value="SMP30FAMILY"/>
</dbReference>
<dbReference type="AlphaFoldDB" id="A0A7C9GQI7"/>
<dbReference type="RefSeq" id="WP_152578927.1">
    <property type="nucleotide sequence ID" value="NZ_JAATJI010000001.1"/>
</dbReference>
<evidence type="ECO:0000256" key="2">
    <source>
        <dbReference type="PIRSR" id="PIRSR605511-1"/>
    </source>
</evidence>
<evidence type="ECO:0000256" key="1">
    <source>
        <dbReference type="ARBA" id="ARBA00008853"/>
    </source>
</evidence>
<dbReference type="GO" id="GO:0019853">
    <property type="term" value="P:L-ascorbic acid biosynthetic process"/>
    <property type="evidence" value="ECO:0007669"/>
    <property type="project" value="TreeGrafter"/>
</dbReference>
<feature type="active site" description="Proton donor/acceptor" evidence="2">
    <location>
        <position position="195"/>
    </location>
</feature>
<dbReference type="GO" id="GO:0005509">
    <property type="term" value="F:calcium ion binding"/>
    <property type="evidence" value="ECO:0007669"/>
    <property type="project" value="TreeGrafter"/>
</dbReference>
<dbReference type="PANTHER" id="PTHR10907:SF47">
    <property type="entry name" value="REGUCALCIN"/>
    <property type="match status" value="1"/>
</dbReference>
<sequence length="288" mass="30451">MAGTVQSVLGVGATLGEGPIWFEDAVWFVDIKGRRVHRFVPATGAARSWDMGAEVGWILPAATGGMIVGLQTGLHRFDPASGALQLLHRPEPGLPGNRLNDATTDAQGRLWFGSMDNGETAATGRLHRCADGHCSDAGLPPVVITNGPAISVDGRTLYHVDTLGRTIWRVPIHDDASLGTPVRHVTIEDGAGYPDGPTIDAEDHLWIGLFGGWGVRRYDQAGKLVGSMRFPVANVTKMTFGGADLRTAYATTAAKGLRAAERAAQPQAGDLFAFDPGVQGIRITAAKI</sequence>
<reference evidence="5 6" key="1">
    <citation type="submission" date="2019-09" db="EMBL/GenBank/DDBJ databases">
        <title>Polymorphobacter sp. isolated from a lake in China.</title>
        <authorList>
            <person name="Liu Z."/>
        </authorList>
    </citation>
    <scope>NUCLEOTIDE SEQUENCE [LARGE SCALE GENOMIC DNA]</scope>
    <source>
        <strain evidence="5 6">D40P</strain>
    </source>
</reference>
<dbReference type="InterPro" id="IPR005511">
    <property type="entry name" value="SMP-30"/>
</dbReference>
<protein>
    <submittedName>
        <fullName evidence="5">SMP-30/gluconolactonase/LRE family protein</fullName>
    </submittedName>
</protein>
<feature type="binding site" evidence="3">
    <location>
        <position position="146"/>
    </location>
    <ligand>
        <name>a divalent metal cation</name>
        <dbReference type="ChEBI" id="CHEBI:60240"/>
    </ligand>
</feature>
<dbReference type="Pfam" id="PF08450">
    <property type="entry name" value="SGL"/>
    <property type="match status" value="1"/>
</dbReference>
<dbReference type="Gene3D" id="2.120.10.30">
    <property type="entry name" value="TolB, C-terminal domain"/>
    <property type="match status" value="1"/>
</dbReference>
<dbReference type="EMBL" id="WIOL01000007">
    <property type="protein sequence ID" value="MQT18452.1"/>
    <property type="molecule type" value="Genomic_DNA"/>
</dbReference>
<dbReference type="OrthoDB" id="2633250at2"/>
<evidence type="ECO:0000259" key="4">
    <source>
        <dbReference type="Pfam" id="PF08450"/>
    </source>
</evidence>
<accession>A0A7C9GQI7</accession>
<feature type="binding site" evidence="3">
    <location>
        <position position="98"/>
    </location>
    <ligand>
        <name>substrate</name>
    </ligand>
</feature>
<comment type="caution">
    <text evidence="5">The sequence shown here is derived from an EMBL/GenBank/DDBJ whole genome shotgun (WGS) entry which is preliminary data.</text>
</comment>
<feature type="domain" description="SMP-30/Gluconolactonase/LRE-like region" evidence="4">
    <location>
        <begin position="15"/>
        <end position="253"/>
    </location>
</feature>
<comment type="similarity">
    <text evidence="1">Belongs to the SMP-30/CGR1 family.</text>
</comment>
<keyword evidence="6" id="KW-1185">Reference proteome</keyword>
<evidence type="ECO:0000313" key="5">
    <source>
        <dbReference type="EMBL" id="MQT18452.1"/>
    </source>
</evidence>
<dbReference type="PANTHER" id="PTHR10907">
    <property type="entry name" value="REGUCALCIN"/>
    <property type="match status" value="1"/>
</dbReference>
<comment type="cofactor">
    <cofactor evidence="3">
        <name>Zn(2+)</name>
        <dbReference type="ChEBI" id="CHEBI:29105"/>
    </cofactor>
    <text evidence="3">Binds 1 divalent metal cation per subunit.</text>
</comment>
<dbReference type="InterPro" id="IPR011042">
    <property type="entry name" value="6-blade_b-propeller_TolB-like"/>
</dbReference>
<feature type="binding site" evidence="3">
    <location>
        <position position="195"/>
    </location>
    <ligand>
        <name>a divalent metal cation</name>
        <dbReference type="ChEBI" id="CHEBI:60240"/>
    </ligand>
</feature>
<feature type="binding site" evidence="3">
    <location>
        <position position="17"/>
    </location>
    <ligand>
        <name>a divalent metal cation</name>
        <dbReference type="ChEBI" id="CHEBI:60240"/>
    </ligand>
</feature>
<dbReference type="Proteomes" id="UP000481327">
    <property type="component" value="Unassembled WGS sequence"/>
</dbReference>
<name>A0A7C9GQI7_9SPHN</name>
<gene>
    <name evidence="5" type="ORF">F3168_14455</name>
</gene>
<proteinExistence type="inferred from homology"/>
<evidence type="ECO:0000256" key="3">
    <source>
        <dbReference type="PIRSR" id="PIRSR605511-2"/>
    </source>
</evidence>
<keyword evidence="3" id="KW-0479">Metal-binding</keyword>
<feature type="binding site" evidence="3">
    <location>
        <position position="100"/>
    </location>
    <ligand>
        <name>substrate</name>
    </ligand>
</feature>
<keyword evidence="3" id="KW-0862">Zinc</keyword>
<organism evidence="5 6">
    <name type="scientific">Sandarakinorhabdus fusca</name>
    <dbReference type="NCBI Taxonomy" id="1439888"/>
    <lineage>
        <taxon>Bacteria</taxon>
        <taxon>Pseudomonadati</taxon>
        <taxon>Pseudomonadota</taxon>
        <taxon>Alphaproteobacteria</taxon>
        <taxon>Sphingomonadales</taxon>
        <taxon>Sphingosinicellaceae</taxon>
        <taxon>Sandarakinorhabdus</taxon>
    </lineage>
</organism>
<dbReference type="GO" id="GO:0004341">
    <property type="term" value="F:gluconolactonase activity"/>
    <property type="evidence" value="ECO:0007669"/>
    <property type="project" value="TreeGrafter"/>
</dbReference>
<dbReference type="SUPFAM" id="SSF63829">
    <property type="entry name" value="Calcium-dependent phosphotriesterase"/>
    <property type="match status" value="1"/>
</dbReference>
<evidence type="ECO:0000313" key="6">
    <source>
        <dbReference type="Proteomes" id="UP000481327"/>
    </source>
</evidence>
<dbReference type="InterPro" id="IPR013658">
    <property type="entry name" value="SGL"/>
</dbReference>